<gene>
    <name evidence="1" type="ORF">QLQ22_04570</name>
</gene>
<dbReference type="EMBL" id="CP126116">
    <property type="protein sequence ID" value="WHZ58626.1"/>
    <property type="molecule type" value="Genomic_DNA"/>
</dbReference>
<accession>A0ACD4RDP7</accession>
<evidence type="ECO:0000313" key="1">
    <source>
        <dbReference type="EMBL" id="WHZ58626.1"/>
    </source>
</evidence>
<dbReference type="Proteomes" id="UP001226091">
    <property type="component" value="Chromosome"/>
</dbReference>
<proteinExistence type="predicted"/>
<keyword evidence="2" id="KW-1185">Reference proteome</keyword>
<organism evidence="1 2">
    <name type="scientific">Metabacillus hrfriensis</name>
    <dbReference type="NCBI Taxonomy" id="3048891"/>
    <lineage>
        <taxon>Bacteria</taxon>
        <taxon>Bacillati</taxon>
        <taxon>Bacillota</taxon>
        <taxon>Bacilli</taxon>
        <taxon>Bacillales</taxon>
        <taxon>Bacillaceae</taxon>
        <taxon>Metabacillus</taxon>
    </lineage>
</organism>
<sequence length="48" mass="5868">MQDLVIYKNEIYTLFHKYESGYCEILKTRGYLRVILVHESELHYKDKS</sequence>
<protein>
    <submittedName>
        <fullName evidence="1">Uncharacterized protein</fullName>
    </submittedName>
</protein>
<name>A0ACD4RDP7_9BACI</name>
<evidence type="ECO:0000313" key="2">
    <source>
        <dbReference type="Proteomes" id="UP001226091"/>
    </source>
</evidence>
<reference evidence="2" key="1">
    <citation type="journal article" date="2025" name="Aquaculture">
        <title>Assessment of the bioflocculant production and safety properties of Metabacillus hrfriensis sp. nov. based on phenotypic and whole-genome sequencing analysis.</title>
        <authorList>
            <person name="Zhang R."/>
            <person name="Zhao Z."/>
            <person name="Luo L."/>
            <person name="Wang S."/>
            <person name="Guo K."/>
            <person name="Xu W."/>
        </authorList>
    </citation>
    <scope>NUCLEOTIDE SEQUENCE [LARGE SCALE GENOMIC DNA]</scope>
    <source>
        <strain evidence="2">CT-WN-B3</strain>
    </source>
</reference>